<dbReference type="CDD" id="cd03060">
    <property type="entry name" value="GST_N_Omega_like"/>
    <property type="match status" value="1"/>
</dbReference>
<organism evidence="2 3">
    <name type="scientific">Cycloclasticus pugetii</name>
    <dbReference type="NCBI Taxonomy" id="34068"/>
    <lineage>
        <taxon>Bacteria</taxon>
        <taxon>Pseudomonadati</taxon>
        <taxon>Pseudomonadota</taxon>
        <taxon>Gammaproteobacteria</taxon>
        <taxon>Thiotrichales</taxon>
        <taxon>Piscirickettsiaceae</taxon>
        <taxon>Cycloclasticus</taxon>
    </lineage>
</organism>
<sequence>MTSTANTPILYSFRRCPYAMRARLAIKHAGIKVALREVVLRNKPPAMLAISPKGTVPVLQLPTGEVIDESWEIVHWATSINDSQSLRGSSARVLDANRLVSLNDNEFKQHLDHYKYADRFPDFSAEHYRTQAEAFLSLLDQRLAAHSFLLDDEPSIADIGIFPFIRQFAHVDIDWFKQTPYPYLQRWFEHYLSSELFTSIMNKYPAWEEGQDTLLF</sequence>
<keyword evidence="3" id="KW-1185">Reference proteome</keyword>
<gene>
    <name evidence="2" type="ORF">L196_06240</name>
</gene>
<feature type="domain" description="GST N-terminal" evidence="1">
    <location>
        <begin position="6"/>
        <end position="85"/>
    </location>
</feature>
<dbReference type="InterPro" id="IPR040079">
    <property type="entry name" value="Glutathione_S-Trfase"/>
</dbReference>
<dbReference type="SFLD" id="SFLDS00019">
    <property type="entry name" value="Glutathione_Transferase_(cytos"/>
    <property type="match status" value="1"/>
</dbReference>
<dbReference type="InterPro" id="IPR036282">
    <property type="entry name" value="Glutathione-S-Trfase_C_sf"/>
</dbReference>
<dbReference type="CDD" id="cd03196">
    <property type="entry name" value="GST_C_5"/>
    <property type="match status" value="1"/>
</dbReference>
<evidence type="ECO:0000313" key="3">
    <source>
        <dbReference type="Proteomes" id="UP000015462"/>
    </source>
</evidence>
<dbReference type="RefSeq" id="WP_016390354.1">
    <property type="nucleotide sequence ID" value="NZ_FQZJ01000003.1"/>
</dbReference>
<dbReference type="InterPro" id="IPR050983">
    <property type="entry name" value="GST_Omega/HSP26"/>
</dbReference>
<dbReference type="InterPro" id="IPR004045">
    <property type="entry name" value="Glutathione_S-Trfase_N"/>
</dbReference>
<dbReference type="SUPFAM" id="SSF52833">
    <property type="entry name" value="Thioredoxin-like"/>
    <property type="match status" value="1"/>
</dbReference>
<name>A0AB33Z234_9GAMM</name>
<dbReference type="Gene3D" id="3.40.30.10">
    <property type="entry name" value="Glutaredoxin"/>
    <property type="match status" value="1"/>
</dbReference>
<accession>A0AB33Z234</accession>
<evidence type="ECO:0000259" key="1">
    <source>
        <dbReference type="PROSITE" id="PS50404"/>
    </source>
</evidence>
<dbReference type="GO" id="GO:0005737">
    <property type="term" value="C:cytoplasm"/>
    <property type="evidence" value="ECO:0007669"/>
    <property type="project" value="TreeGrafter"/>
</dbReference>
<dbReference type="Gene3D" id="1.20.1050.10">
    <property type="match status" value="1"/>
</dbReference>
<dbReference type="InterPro" id="IPR036249">
    <property type="entry name" value="Thioredoxin-like_sf"/>
</dbReference>
<dbReference type="EMBL" id="ASHL01000004">
    <property type="protein sequence ID" value="EPD13219.1"/>
    <property type="molecule type" value="Genomic_DNA"/>
</dbReference>
<proteinExistence type="predicted"/>
<comment type="caution">
    <text evidence="2">The sequence shown here is derived from an EMBL/GenBank/DDBJ whole genome shotgun (WGS) entry which is preliminary data.</text>
</comment>
<dbReference type="PANTHER" id="PTHR43968">
    <property type="match status" value="1"/>
</dbReference>
<dbReference type="Pfam" id="PF13410">
    <property type="entry name" value="GST_C_2"/>
    <property type="match status" value="1"/>
</dbReference>
<protein>
    <submittedName>
        <fullName evidence="2">Glutathione S-transferase</fullName>
    </submittedName>
</protein>
<reference evidence="2 3" key="1">
    <citation type="journal article" date="2013" name="Genome Announc.">
        <title>Genome Sequence of the Pyrene- and Fluoranthene-Degrading Bacterium Cycloclasticus sp. Strain PY97M.</title>
        <authorList>
            <person name="Cui Z."/>
            <person name="Xu G."/>
            <person name="Li Q."/>
            <person name="Gao W."/>
            <person name="Zheng L."/>
        </authorList>
    </citation>
    <scope>NUCLEOTIDE SEQUENCE [LARGE SCALE GENOMIC DNA]</scope>
    <source>
        <strain evidence="2 3">PY97M</strain>
    </source>
</reference>
<dbReference type="AlphaFoldDB" id="A0AB33Z234"/>
<dbReference type="SUPFAM" id="SSF47616">
    <property type="entry name" value="GST C-terminal domain-like"/>
    <property type="match status" value="1"/>
</dbReference>
<dbReference type="Proteomes" id="UP000015462">
    <property type="component" value="Unassembled WGS sequence"/>
</dbReference>
<dbReference type="PROSITE" id="PS50404">
    <property type="entry name" value="GST_NTER"/>
    <property type="match status" value="1"/>
</dbReference>
<evidence type="ECO:0000313" key="2">
    <source>
        <dbReference type="EMBL" id="EPD13219.1"/>
    </source>
</evidence>
<dbReference type="Pfam" id="PF13417">
    <property type="entry name" value="GST_N_3"/>
    <property type="match status" value="1"/>
</dbReference>
<dbReference type="PANTHER" id="PTHR43968:SF6">
    <property type="entry name" value="GLUTATHIONE S-TRANSFERASE OMEGA"/>
    <property type="match status" value="1"/>
</dbReference>